<dbReference type="InterPro" id="IPR029044">
    <property type="entry name" value="Nucleotide-diphossugar_trans"/>
</dbReference>
<evidence type="ECO:0000256" key="1">
    <source>
        <dbReference type="ARBA" id="ARBA00004236"/>
    </source>
</evidence>
<dbReference type="Pfam" id="PF00535">
    <property type="entry name" value="Glycos_transf_2"/>
    <property type="match status" value="1"/>
</dbReference>
<comment type="pathway">
    <text evidence="7">Carotenoid biosynthesis; staphyloxanthin biosynthesis; staphyloxanthin from farnesyl diphosphate: step 4/5.</text>
</comment>
<accession>A0A1E8Q0R3</accession>
<keyword evidence="12" id="KW-1185">Reference proteome</keyword>
<dbReference type="GO" id="GO:0005886">
    <property type="term" value="C:plasma membrane"/>
    <property type="evidence" value="ECO:0007669"/>
    <property type="project" value="UniProtKB-SubCell"/>
</dbReference>
<evidence type="ECO:0000256" key="9">
    <source>
        <dbReference type="ARBA" id="ARBA00040345"/>
    </source>
</evidence>
<keyword evidence="3" id="KW-0328">Glycosyltransferase</keyword>
<comment type="caution">
    <text evidence="11">The sequence shown here is derived from an EMBL/GenBank/DDBJ whole genome shotgun (WGS) entry which is preliminary data.</text>
</comment>
<evidence type="ECO:0000256" key="5">
    <source>
        <dbReference type="ARBA" id="ARBA00023136"/>
    </source>
</evidence>
<organism evidence="11 12">
    <name type="scientific">Mycolicibacterium grossiae</name>
    <dbReference type="NCBI Taxonomy" id="1552759"/>
    <lineage>
        <taxon>Bacteria</taxon>
        <taxon>Bacillati</taxon>
        <taxon>Actinomycetota</taxon>
        <taxon>Actinomycetes</taxon>
        <taxon>Mycobacteriales</taxon>
        <taxon>Mycobacteriaceae</taxon>
        <taxon>Mycolicibacterium</taxon>
    </lineage>
</organism>
<keyword evidence="5" id="KW-0472">Membrane</keyword>
<evidence type="ECO:0000313" key="12">
    <source>
        <dbReference type="Proteomes" id="UP000178953"/>
    </source>
</evidence>
<evidence type="ECO:0000256" key="7">
    <source>
        <dbReference type="ARBA" id="ARBA00037904"/>
    </source>
</evidence>
<dbReference type="EMBL" id="MCHX01000047">
    <property type="protein sequence ID" value="OFJ52112.1"/>
    <property type="molecule type" value="Genomic_DNA"/>
</dbReference>
<dbReference type="PANTHER" id="PTHR43646:SF2">
    <property type="entry name" value="GLYCOSYLTRANSFERASE 2-LIKE DOMAIN-CONTAINING PROTEIN"/>
    <property type="match status" value="1"/>
</dbReference>
<comment type="subcellular location">
    <subcellularLocation>
        <location evidence="1">Cell membrane</location>
    </subcellularLocation>
</comment>
<proteinExistence type="inferred from homology"/>
<reference evidence="11 12" key="1">
    <citation type="submission" date="2016-09" db="EMBL/GenBank/DDBJ databases">
        <title>genome sequence of Mycobacterium sp. 739 SCH.</title>
        <authorList>
            <person name="Greninger A.L."/>
            <person name="Qin X."/>
            <person name="Jerome K."/>
            <person name="Vora S."/>
            <person name="Quinn K."/>
        </authorList>
    </citation>
    <scope>NUCLEOTIDE SEQUENCE [LARGE SCALE GENOMIC DNA]</scope>
    <source>
        <strain evidence="11 12">SCH</strain>
    </source>
</reference>
<dbReference type="GO" id="GO:0016757">
    <property type="term" value="F:glycosyltransferase activity"/>
    <property type="evidence" value="ECO:0007669"/>
    <property type="project" value="UniProtKB-KW"/>
</dbReference>
<gene>
    <name evidence="11" type="ORF">BEL07_19125</name>
</gene>
<dbReference type="Gene3D" id="3.90.550.10">
    <property type="entry name" value="Spore Coat Polysaccharide Biosynthesis Protein SpsA, Chain A"/>
    <property type="match status" value="1"/>
</dbReference>
<feature type="domain" description="Glycosyltransferase 2-like" evidence="10">
    <location>
        <begin position="3"/>
        <end position="150"/>
    </location>
</feature>
<evidence type="ECO:0000256" key="2">
    <source>
        <dbReference type="ARBA" id="ARBA00022475"/>
    </source>
</evidence>
<protein>
    <recommendedName>
        <fullName evidence="9">4,4'-diaponeurosporenoate glycosyltransferase</fullName>
    </recommendedName>
</protein>
<evidence type="ECO:0000256" key="6">
    <source>
        <dbReference type="ARBA" id="ARBA00037281"/>
    </source>
</evidence>
<evidence type="ECO:0000256" key="3">
    <source>
        <dbReference type="ARBA" id="ARBA00022676"/>
    </source>
</evidence>
<evidence type="ECO:0000256" key="8">
    <source>
        <dbReference type="ARBA" id="ARBA00038120"/>
    </source>
</evidence>
<evidence type="ECO:0000313" key="11">
    <source>
        <dbReference type="EMBL" id="OFJ52112.1"/>
    </source>
</evidence>
<comment type="similarity">
    <text evidence="8">Belongs to the glycosyltransferase 2 family. CrtQ subfamily.</text>
</comment>
<keyword evidence="4" id="KW-0808">Transferase</keyword>
<name>A0A1E8Q0R3_9MYCO</name>
<dbReference type="InterPro" id="IPR001173">
    <property type="entry name" value="Glyco_trans_2-like"/>
</dbReference>
<dbReference type="PANTHER" id="PTHR43646">
    <property type="entry name" value="GLYCOSYLTRANSFERASE"/>
    <property type="match status" value="1"/>
</dbReference>
<dbReference type="Proteomes" id="UP000178953">
    <property type="component" value="Unassembled WGS sequence"/>
</dbReference>
<dbReference type="SUPFAM" id="SSF53448">
    <property type="entry name" value="Nucleotide-diphospho-sugar transferases"/>
    <property type="match status" value="1"/>
</dbReference>
<dbReference type="AlphaFoldDB" id="A0A1E8Q0R3"/>
<keyword evidence="2" id="KW-1003">Cell membrane</keyword>
<dbReference type="RefSeq" id="WP_070354652.1">
    <property type="nucleotide sequence ID" value="NZ_CP043474.1"/>
</dbReference>
<evidence type="ECO:0000259" key="10">
    <source>
        <dbReference type="Pfam" id="PF00535"/>
    </source>
</evidence>
<evidence type="ECO:0000256" key="4">
    <source>
        <dbReference type="ARBA" id="ARBA00022679"/>
    </source>
</evidence>
<dbReference type="OrthoDB" id="9806525at2"/>
<sequence length="239" mass="27108">MISFVIPTLNEIKTIERTLQCVADYRGEHEVIVSDGNSTDGTIELCRRLADEVVVYDAPQRQTIGMARNMGAAKAKGDYVVFLDADVVISDVDAFFAVALEEFRRNPALVAITGKYRVFREVSTFFDRYVFFTLGLQFWLQNNVFRVGASGGEFQMIAREAFEAVGGFDERLAAAEDMDLFRRLSKIGRTRFVGGLTVFHTGRRAHAVGWPRLLMSWFSNSVSVFVFKRSTSKEWKEIR</sequence>
<comment type="function">
    <text evidence="6">Catalyzes the glycosylation of 4,4'-diaponeurosporenoate, i.e. the esterification of glucose at the C1'' position with the carboxyl group of 4,4'-diaponeurosporenic acid, to form glycosyl-4,4'-diaponeurosporenoate. This is a step in the biosynthesis of staphyloxanthin, an orange pigment present in most staphylococci strains.</text>
</comment>